<name>A0ABW6KIQ2_9BACI</name>
<dbReference type="EMBL" id="JBIACK010000025">
    <property type="protein sequence ID" value="MFE8704121.1"/>
    <property type="molecule type" value="Genomic_DNA"/>
</dbReference>
<keyword evidence="2" id="KW-1185">Reference proteome</keyword>
<evidence type="ECO:0000313" key="2">
    <source>
        <dbReference type="Proteomes" id="UP001601059"/>
    </source>
</evidence>
<proteinExistence type="predicted"/>
<sequence length="129" mass="14816">MGKMQRDKGARVEREIANFLGGKRIPLSGMTSNVKGDIEAYGMKFEVKAKKDGFKMIYSYLEKDNMDAAIIKADRKEALVILPISKFKELMDRLNVLEDFVEENSVETIEKKMEPYYEELAKILNIEGE</sequence>
<protein>
    <submittedName>
        <fullName evidence="1">Uncharacterized protein</fullName>
    </submittedName>
</protein>
<evidence type="ECO:0000313" key="1">
    <source>
        <dbReference type="EMBL" id="MFE8704121.1"/>
    </source>
</evidence>
<accession>A0ABW6KIQ2</accession>
<reference evidence="1 2" key="1">
    <citation type="submission" date="2024-08" db="EMBL/GenBank/DDBJ databases">
        <title>Two novel Cytobacillus novel species.</title>
        <authorList>
            <person name="Liu G."/>
        </authorList>
    </citation>
    <scope>NUCLEOTIDE SEQUENCE [LARGE SCALE GENOMIC DNA]</scope>
    <source>
        <strain evidence="1 2">FJAT-54145</strain>
    </source>
</reference>
<dbReference type="RefSeq" id="WP_389365224.1">
    <property type="nucleotide sequence ID" value="NZ_JBIACK010000025.1"/>
</dbReference>
<dbReference type="Proteomes" id="UP001601059">
    <property type="component" value="Unassembled WGS sequence"/>
</dbReference>
<gene>
    <name evidence="1" type="ORF">ACFYKX_26490</name>
</gene>
<organism evidence="1 2">
    <name type="scientific">Cytobacillus spartinae</name>
    <dbReference type="NCBI Taxonomy" id="3299023"/>
    <lineage>
        <taxon>Bacteria</taxon>
        <taxon>Bacillati</taxon>
        <taxon>Bacillota</taxon>
        <taxon>Bacilli</taxon>
        <taxon>Bacillales</taxon>
        <taxon>Bacillaceae</taxon>
        <taxon>Cytobacillus</taxon>
    </lineage>
</organism>
<comment type="caution">
    <text evidence="1">The sequence shown here is derived from an EMBL/GenBank/DDBJ whole genome shotgun (WGS) entry which is preliminary data.</text>
</comment>